<sequence length="522" mass="56769">MTTGDASRPKAGDSHLCANDQGVANIERLTNSPRLPGDPSDAALCKQRGAATEQPDPLRPALGPLDPLSESSVLVPTVATARSPMVPPMLLLQREDSVPQDPETHLFSCHPRRHSHEQRGPVPNMMDWSPLVPMQESAEASTKRGRRRSSLAVIADRIRSSLSLSRSRSRSQSQTRSRESSISHRLSRTFSRHTDGEDEGRSTIEAEGPYRDVKIAQAEFMARLRAEQESKRVTKNVDGFLANHIHHHFVLVDHNLSQIMDTASQSVIALYTSASSSETASLDNGGSVVQSQLSESSVSHSFKVPIAIDASPATQTTQQQYLEALGQALNGLQQLVNTGLTERLVQQGALEATGAKKDSAEVNTKLRTKVPGQPNPKKQQQQRNPGKKQGNNNNNNNKATENADIPATAATVDSTEQSSSTTEVMEVDKVDLSAQEGPRPRGGIYSDDEDDDQSAQAKDEVDLVMEADPGEEDGACLELPKTAQEVENQLLHQQQQQQQAETKKRSEESADANSNKKPKGSE</sequence>
<gene>
    <name evidence="2" type="ORF">BGW38_004868</name>
</gene>
<feature type="compositionally biased region" description="Acidic residues" evidence="1">
    <location>
        <begin position="462"/>
        <end position="475"/>
    </location>
</feature>
<dbReference type="AlphaFoldDB" id="A0A9P6G3Z1"/>
<feature type="region of interest" description="Disordered" evidence="1">
    <location>
        <begin position="162"/>
        <end position="206"/>
    </location>
</feature>
<feature type="compositionally biased region" description="Low complexity" evidence="1">
    <location>
        <begin position="162"/>
        <end position="175"/>
    </location>
</feature>
<comment type="caution">
    <text evidence="2">The sequence shown here is derived from an EMBL/GenBank/DDBJ whole genome shotgun (WGS) entry which is preliminary data.</text>
</comment>
<dbReference type="Proteomes" id="UP000780801">
    <property type="component" value="Unassembled WGS sequence"/>
</dbReference>
<evidence type="ECO:0000313" key="2">
    <source>
        <dbReference type="EMBL" id="KAF9586441.1"/>
    </source>
</evidence>
<feature type="compositionally biased region" description="Basic and acidic residues" evidence="1">
    <location>
        <begin position="192"/>
        <end position="206"/>
    </location>
</feature>
<name>A0A9P6G3Z1_9FUNG</name>
<evidence type="ECO:0000256" key="1">
    <source>
        <dbReference type="SAM" id="MobiDB-lite"/>
    </source>
</evidence>
<reference evidence="2" key="1">
    <citation type="journal article" date="2020" name="Fungal Divers.">
        <title>Resolving the Mortierellaceae phylogeny through synthesis of multi-gene phylogenetics and phylogenomics.</title>
        <authorList>
            <person name="Vandepol N."/>
            <person name="Liber J."/>
            <person name="Desiro A."/>
            <person name="Na H."/>
            <person name="Kennedy M."/>
            <person name="Barry K."/>
            <person name="Grigoriev I.V."/>
            <person name="Miller A.N."/>
            <person name="O'Donnell K."/>
            <person name="Stajich J.E."/>
            <person name="Bonito G."/>
        </authorList>
    </citation>
    <scope>NUCLEOTIDE SEQUENCE</scope>
    <source>
        <strain evidence="2">KOD1015</strain>
    </source>
</reference>
<accession>A0A9P6G3Z1</accession>
<organism evidence="2 3">
    <name type="scientific">Lunasporangiospora selenospora</name>
    <dbReference type="NCBI Taxonomy" id="979761"/>
    <lineage>
        <taxon>Eukaryota</taxon>
        <taxon>Fungi</taxon>
        <taxon>Fungi incertae sedis</taxon>
        <taxon>Mucoromycota</taxon>
        <taxon>Mortierellomycotina</taxon>
        <taxon>Mortierellomycetes</taxon>
        <taxon>Mortierellales</taxon>
        <taxon>Mortierellaceae</taxon>
        <taxon>Lunasporangiospora</taxon>
    </lineage>
</organism>
<dbReference type="EMBL" id="JAABOA010000031">
    <property type="protein sequence ID" value="KAF9586441.1"/>
    <property type="molecule type" value="Genomic_DNA"/>
</dbReference>
<protein>
    <submittedName>
        <fullName evidence="2">Uncharacterized protein</fullName>
    </submittedName>
</protein>
<feature type="compositionally biased region" description="Low complexity" evidence="1">
    <location>
        <begin position="371"/>
        <end position="398"/>
    </location>
</feature>
<feature type="compositionally biased region" description="Polar residues" evidence="1">
    <location>
        <begin position="411"/>
        <end position="423"/>
    </location>
</feature>
<feature type="region of interest" description="Disordered" evidence="1">
    <location>
        <begin position="352"/>
        <end position="522"/>
    </location>
</feature>
<evidence type="ECO:0000313" key="3">
    <source>
        <dbReference type="Proteomes" id="UP000780801"/>
    </source>
</evidence>
<dbReference type="OrthoDB" id="2446977at2759"/>
<feature type="region of interest" description="Disordered" evidence="1">
    <location>
        <begin position="28"/>
        <end position="65"/>
    </location>
</feature>
<keyword evidence="3" id="KW-1185">Reference proteome</keyword>
<proteinExistence type="predicted"/>
<feature type="region of interest" description="Disordered" evidence="1">
    <location>
        <begin position="96"/>
        <end position="124"/>
    </location>
</feature>